<accession>A0A918VJ55</accession>
<reference evidence="6" key="1">
    <citation type="journal article" date="2014" name="Int. J. Syst. Evol. Microbiol.">
        <title>Complete genome sequence of Corynebacterium casei LMG S-19264T (=DSM 44701T), isolated from a smear-ripened cheese.</title>
        <authorList>
            <consortium name="US DOE Joint Genome Institute (JGI-PGF)"/>
            <person name="Walter F."/>
            <person name="Albersmeier A."/>
            <person name="Kalinowski J."/>
            <person name="Ruckert C."/>
        </authorList>
    </citation>
    <scope>NUCLEOTIDE SEQUENCE</scope>
    <source>
        <strain evidence="6">KCTC 12711</strain>
    </source>
</reference>
<keyword evidence="5" id="KW-0998">Cell outer membrane</keyword>
<evidence type="ECO:0000256" key="3">
    <source>
        <dbReference type="ARBA" id="ARBA00022729"/>
    </source>
</evidence>
<evidence type="ECO:0000256" key="4">
    <source>
        <dbReference type="ARBA" id="ARBA00023136"/>
    </source>
</evidence>
<sequence length="254" mass="27665">MALSTFSAASAFSLPSNAGDAIGPGDSNSKWVVGATLGAFSNPYSGEDDDAWISPNLRYNGERIFYQDGSLNVHITRSNGFSAGLKFALDAGFLLDSDDYKKNEKLAGLNERDGTILGGIYVNHDTDLGRLSFNVLTDAGNEHDGRSALIKYTFDLKAGDWNINPELGAQWLSADYVNHYVGVSESEATTTRPEFSADDTFVAFAGIRARYEFTENWDINVETGVSKLGSEFKDSPILDEDVVYQASIGINYNF</sequence>
<dbReference type="Proteomes" id="UP000614811">
    <property type="component" value="Unassembled WGS sequence"/>
</dbReference>
<keyword evidence="3" id="KW-0732">Signal</keyword>
<dbReference type="AlphaFoldDB" id="A0A918VJ55"/>
<name>A0A918VJ55_9GAMM</name>
<comment type="caution">
    <text evidence="6">The sequence shown here is derived from an EMBL/GenBank/DDBJ whole genome shotgun (WGS) entry which is preliminary data.</text>
</comment>
<dbReference type="EMBL" id="BMXA01000002">
    <property type="protein sequence ID" value="GHA03108.1"/>
    <property type="molecule type" value="Genomic_DNA"/>
</dbReference>
<evidence type="ECO:0000313" key="6">
    <source>
        <dbReference type="EMBL" id="GHA03108.1"/>
    </source>
</evidence>
<comment type="similarity">
    <text evidence="2">Belongs to the MipA/OmpV family.</text>
</comment>
<dbReference type="PANTHER" id="PTHR38776:SF1">
    <property type="entry name" value="MLTA-INTERACTING PROTEIN-RELATED"/>
    <property type="match status" value="1"/>
</dbReference>
<organism evidence="6 7">
    <name type="scientific">Arenicella chitinivorans</name>
    <dbReference type="NCBI Taxonomy" id="1329800"/>
    <lineage>
        <taxon>Bacteria</taxon>
        <taxon>Pseudomonadati</taxon>
        <taxon>Pseudomonadota</taxon>
        <taxon>Gammaproteobacteria</taxon>
        <taxon>Arenicellales</taxon>
        <taxon>Arenicellaceae</taxon>
        <taxon>Arenicella</taxon>
    </lineage>
</organism>
<protein>
    <recommendedName>
        <fullName evidence="8">MipA/OmpV family protein</fullName>
    </recommendedName>
</protein>
<comment type="subcellular location">
    <subcellularLocation>
        <location evidence="1">Cell outer membrane</location>
    </subcellularLocation>
</comment>
<dbReference type="GO" id="GO:0009279">
    <property type="term" value="C:cell outer membrane"/>
    <property type="evidence" value="ECO:0007669"/>
    <property type="project" value="UniProtKB-SubCell"/>
</dbReference>
<dbReference type="Pfam" id="PF06629">
    <property type="entry name" value="MipA"/>
    <property type="match status" value="1"/>
</dbReference>
<evidence type="ECO:0000313" key="7">
    <source>
        <dbReference type="Proteomes" id="UP000614811"/>
    </source>
</evidence>
<evidence type="ECO:0000256" key="2">
    <source>
        <dbReference type="ARBA" id="ARBA00005722"/>
    </source>
</evidence>
<reference evidence="6" key="2">
    <citation type="submission" date="2020-09" db="EMBL/GenBank/DDBJ databases">
        <authorList>
            <person name="Sun Q."/>
            <person name="Kim S."/>
        </authorList>
    </citation>
    <scope>NUCLEOTIDE SEQUENCE</scope>
    <source>
        <strain evidence="6">KCTC 12711</strain>
    </source>
</reference>
<evidence type="ECO:0000256" key="5">
    <source>
        <dbReference type="ARBA" id="ARBA00023237"/>
    </source>
</evidence>
<dbReference type="InterPro" id="IPR010583">
    <property type="entry name" value="MipA"/>
</dbReference>
<keyword evidence="4" id="KW-0472">Membrane</keyword>
<keyword evidence="7" id="KW-1185">Reference proteome</keyword>
<evidence type="ECO:0008006" key="8">
    <source>
        <dbReference type="Google" id="ProtNLM"/>
    </source>
</evidence>
<proteinExistence type="inferred from homology"/>
<dbReference type="PANTHER" id="PTHR38776">
    <property type="entry name" value="MLTA-INTERACTING PROTEIN-RELATED"/>
    <property type="match status" value="1"/>
</dbReference>
<gene>
    <name evidence="6" type="ORF">GCM10008090_10080</name>
</gene>
<evidence type="ECO:0000256" key="1">
    <source>
        <dbReference type="ARBA" id="ARBA00004442"/>
    </source>
</evidence>